<feature type="domain" description="ABC transmembrane type-1" evidence="8">
    <location>
        <begin position="74"/>
        <end position="273"/>
    </location>
</feature>
<evidence type="ECO:0000256" key="2">
    <source>
        <dbReference type="ARBA" id="ARBA00022448"/>
    </source>
</evidence>
<dbReference type="SUPFAM" id="SSF161098">
    <property type="entry name" value="MetI-like"/>
    <property type="match status" value="1"/>
</dbReference>
<name>A0A1E3AKU6_9FIRM</name>
<dbReference type="AlphaFoldDB" id="A0A1E3AKU6"/>
<feature type="transmembrane region" description="Helical" evidence="7">
    <location>
        <begin position="112"/>
        <end position="131"/>
    </location>
</feature>
<protein>
    <submittedName>
        <fullName evidence="9">L-arabinose transport system permease protein AraQ</fullName>
    </submittedName>
</protein>
<dbReference type="Proteomes" id="UP000095003">
    <property type="component" value="Unassembled WGS sequence"/>
</dbReference>
<keyword evidence="3" id="KW-1003">Cell membrane</keyword>
<evidence type="ECO:0000256" key="5">
    <source>
        <dbReference type="ARBA" id="ARBA00022989"/>
    </source>
</evidence>
<feature type="transmembrane region" description="Helical" evidence="7">
    <location>
        <begin position="137"/>
        <end position="161"/>
    </location>
</feature>
<evidence type="ECO:0000256" key="1">
    <source>
        <dbReference type="ARBA" id="ARBA00004651"/>
    </source>
</evidence>
<accession>A0A1E3AKU6</accession>
<evidence type="ECO:0000313" key="10">
    <source>
        <dbReference type="Proteomes" id="UP000095003"/>
    </source>
</evidence>
<sequence>MKRKCRQDKIFIIVDSILALFFLLICLYPLYFILIASFSNPSLVAGGKVWIIPRGLTLDGYKMMLAKSEIWRGYGNTILYTLTGTTINLIFTISAGYALSRKTLPFRSAINMFFLLTMFINGGLIPTYLLMNSLHLVNTFAIMVLMGGVNVWNFIICRTFFETNIPTEVLEAAKIDGSNELVFFMRIALPLSKSILAVMTLFFAVEHWNGYYNALVYLRSENKYPLQLVLRNLLLTTQLSPETSDSGMAQLLNLQSMKYGVIVIASVPVLILYPFIQKHFVKGVMVGAIKG</sequence>
<evidence type="ECO:0000256" key="3">
    <source>
        <dbReference type="ARBA" id="ARBA00022475"/>
    </source>
</evidence>
<comment type="caution">
    <text evidence="9">The sequence shown here is derived from an EMBL/GenBank/DDBJ whole genome shotgun (WGS) entry which is preliminary data.</text>
</comment>
<dbReference type="PANTHER" id="PTHR43744:SF9">
    <property type="entry name" value="POLYGALACTURONAN_RHAMNOGALACTURONAN TRANSPORT SYSTEM PERMEASE PROTEIN YTCP"/>
    <property type="match status" value="1"/>
</dbReference>
<dbReference type="CDD" id="cd06261">
    <property type="entry name" value="TM_PBP2"/>
    <property type="match status" value="1"/>
</dbReference>
<dbReference type="InterPro" id="IPR000515">
    <property type="entry name" value="MetI-like"/>
</dbReference>
<reference evidence="9 10" key="1">
    <citation type="submission" date="2016-07" db="EMBL/GenBank/DDBJ databases">
        <title>Characterization of isolates of Eisenbergiella tayi derived from blood cultures, using whole genome sequencing.</title>
        <authorList>
            <person name="Burdz T."/>
            <person name="Wiebe D."/>
            <person name="Huynh C."/>
            <person name="Bernard K."/>
        </authorList>
    </citation>
    <scope>NUCLEOTIDE SEQUENCE [LARGE SCALE GENOMIC DNA]</scope>
    <source>
        <strain evidence="9 10">NML 120489</strain>
    </source>
</reference>
<keyword evidence="5 7" id="KW-1133">Transmembrane helix</keyword>
<gene>
    <name evidence="9" type="primary">araQ_109</name>
    <name evidence="9" type="ORF">BEH84_05090</name>
</gene>
<dbReference type="PATRIC" id="fig|1432052.3.peg.5637"/>
<proteinExistence type="predicted"/>
<keyword evidence="2" id="KW-0813">Transport</keyword>
<evidence type="ECO:0000259" key="8">
    <source>
        <dbReference type="PROSITE" id="PS50928"/>
    </source>
</evidence>
<evidence type="ECO:0000313" key="9">
    <source>
        <dbReference type="EMBL" id="ODM09340.1"/>
    </source>
</evidence>
<dbReference type="PANTHER" id="PTHR43744">
    <property type="entry name" value="ABC TRANSPORTER PERMEASE PROTEIN MG189-RELATED-RELATED"/>
    <property type="match status" value="1"/>
</dbReference>
<organism evidence="9 10">
    <name type="scientific">Eisenbergiella tayi</name>
    <dbReference type="NCBI Taxonomy" id="1432052"/>
    <lineage>
        <taxon>Bacteria</taxon>
        <taxon>Bacillati</taxon>
        <taxon>Bacillota</taxon>
        <taxon>Clostridia</taxon>
        <taxon>Lachnospirales</taxon>
        <taxon>Lachnospiraceae</taxon>
        <taxon>Eisenbergiella</taxon>
    </lineage>
</organism>
<feature type="transmembrane region" description="Helical" evidence="7">
    <location>
        <begin position="181"/>
        <end position="205"/>
    </location>
</feature>
<evidence type="ECO:0000256" key="4">
    <source>
        <dbReference type="ARBA" id="ARBA00022692"/>
    </source>
</evidence>
<keyword evidence="4 7" id="KW-0812">Transmembrane</keyword>
<dbReference type="Gene3D" id="1.10.3720.10">
    <property type="entry name" value="MetI-like"/>
    <property type="match status" value="1"/>
</dbReference>
<dbReference type="InterPro" id="IPR035906">
    <property type="entry name" value="MetI-like_sf"/>
</dbReference>
<dbReference type="PROSITE" id="PS50928">
    <property type="entry name" value="ABC_TM1"/>
    <property type="match status" value="1"/>
</dbReference>
<feature type="transmembrane region" description="Helical" evidence="7">
    <location>
        <begin position="12"/>
        <end position="34"/>
    </location>
</feature>
<dbReference type="GO" id="GO:0055085">
    <property type="term" value="P:transmembrane transport"/>
    <property type="evidence" value="ECO:0007669"/>
    <property type="project" value="InterPro"/>
</dbReference>
<evidence type="ECO:0000256" key="7">
    <source>
        <dbReference type="SAM" id="Phobius"/>
    </source>
</evidence>
<feature type="transmembrane region" description="Helical" evidence="7">
    <location>
        <begin position="78"/>
        <end position="100"/>
    </location>
</feature>
<dbReference type="EMBL" id="MCGI01000005">
    <property type="protein sequence ID" value="ODM09340.1"/>
    <property type="molecule type" value="Genomic_DNA"/>
</dbReference>
<feature type="transmembrane region" description="Helical" evidence="7">
    <location>
        <begin position="257"/>
        <end position="276"/>
    </location>
</feature>
<evidence type="ECO:0000256" key="6">
    <source>
        <dbReference type="ARBA" id="ARBA00023136"/>
    </source>
</evidence>
<keyword evidence="6 7" id="KW-0472">Membrane</keyword>
<dbReference type="GO" id="GO:0005886">
    <property type="term" value="C:plasma membrane"/>
    <property type="evidence" value="ECO:0007669"/>
    <property type="project" value="UniProtKB-SubCell"/>
</dbReference>
<comment type="subcellular location">
    <subcellularLocation>
        <location evidence="1">Cell membrane</location>
        <topology evidence="1">Multi-pass membrane protein</topology>
    </subcellularLocation>
</comment>